<dbReference type="EMBL" id="CT030148">
    <property type="protein sequence ID" value="CAJ70814.1"/>
    <property type="molecule type" value="Genomic_DNA"/>
</dbReference>
<dbReference type="GO" id="GO:0035438">
    <property type="term" value="F:cyclic-di-GMP binding"/>
    <property type="evidence" value="ECO:0007669"/>
    <property type="project" value="InterPro"/>
</dbReference>
<evidence type="ECO:0000313" key="2">
    <source>
        <dbReference type="EMBL" id="CAJ70814.1"/>
    </source>
</evidence>
<name>Q1Q7M4_KUEST</name>
<evidence type="ECO:0000259" key="1">
    <source>
        <dbReference type="Pfam" id="PF07238"/>
    </source>
</evidence>
<reference evidence="2" key="2">
    <citation type="submission" date="2006-01" db="EMBL/GenBank/DDBJ databases">
        <authorList>
            <person name="Genoscope"/>
        </authorList>
    </citation>
    <scope>NUCLEOTIDE SEQUENCE</scope>
</reference>
<dbReference type="AlphaFoldDB" id="Q1Q7M4"/>
<protein>
    <recommendedName>
        <fullName evidence="1">PilZ domain-containing protein</fullName>
    </recommendedName>
</protein>
<dbReference type="InterPro" id="IPR009875">
    <property type="entry name" value="PilZ_domain"/>
</dbReference>
<reference evidence="2" key="1">
    <citation type="journal article" date="2006" name="Nature">
        <title>Deciphering the evolution and metabolism of an anammox bacterium from a community genome.</title>
        <authorList>
            <person name="Strous M."/>
            <person name="Pelletier E."/>
            <person name="Mangenot S."/>
            <person name="Rattei T."/>
            <person name="Lehner A."/>
            <person name="Taylor M.W."/>
            <person name="Horn M."/>
            <person name="Daims H."/>
            <person name="Bartol-Mavel D."/>
            <person name="Wincker P."/>
            <person name="Barbe V."/>
            <person name="Fonknechten N."/>
            <person name="Vallenet D."/>
            <person name="Segurens B."/>
            <person name="Schenowitz-Truong C."/>
            <person name="Medigue C."/>
            <person name="Collingro A."/>
            <person name="Snel B."/>
            <person name="Dutilh B.E."/>
            <person name="OpDenCamp H.J.M."/>
            <person name="vanDerDrift C."/>
            <person name="Cirpus I."/>
            <person name="vanDePas-Schoonen K.T."/>
            <person name="Harhangi H.R."/>
            <person name="vanNiftrik L."/>
            <person name="Schmid M."/>
            <person name="Keltjens J."/>
            <person name="vanDeVossenberg J."/>
            <person name="Kartal B."/>
            <person name="Meier H."/>
            <person name="Frishman D."/>
            <person name="Huynen M.A."/>
            <person name="Mewes H."/>
            <person name="Weissenbach J."/>
            <person name="Jetten M.S.M."/>
            <person name="Wagner M."/>
            <person name="LePaslier D."/>
        </authorList>
    </citation>
    <scope>NUCLEOTIDE SEQUENCE</scope>
</reference>
<dbReference type="Pfam" id="PF07238">
    <property type="entry name" value="PilZ"/>
    <property type="match status" value="1"/>
</dbReference>
<accession>Q1Q7M4</accession>
<dbReference type="SUPFAM" id="SSF141371">
    <property type="entry name" value="PilZ domain-like"/>
    <property type="match status" value="1"/>
</dbReference>
<proteinExistence type="predicted"/>
<feature type="domain" description="PilZ" evidence="1">
    <location>
        <begin position="15"/>
        <end position="119"/>
    </location>
</feature>
<gene>
    <name evidence="2" type="ORF">kusta0069</name>
</gene>
<organism evidence="2">
    <name type="scientific">Kuenenia stuttgartiensis</name>
    <dbReference type="NCBI Taxonomy" id="174633"/>
    <lineage>
        <taxon>Bacteria</taxon>
        <taxon>Pseudomonadati</taxon>
        <taxon>Planctomycetota</taxon>
        <taxon>Candidatus Brocadiia</taxon>
        <taxon>Candidatus Brocadiales</taxon>
        <taxon>Candidatus Brocadiaceae</taxon>
        <taxon>Candidatus Kuenenia</taxon>
    </lineage>
</organism>
<sequence>MALFFRRKAIMISFEKRKYKRIDSNTRLELYFDDTLFKAEVINLSLSGICCKTIARYNYLPDKILNFDLFIPINNETYLIKSHGLIVRETYSAGICFLAIYYNGLINDQSKDILKRYIFA</sequence>
<dbReference type="Gene3D" id="2.40.10.220">
    <property type="entry name" value="predicted glycosyltransferase like domains"/>
    <property type="match status" value="1"/>
</dbReference>